<sequence length="531" mass="57963">MEVRLFLSEESPSQVGLGAQDNLQAKTSWLLHSTGTGFDDNLPPGFEGAHPANQLKNTLSQIPLIKWSCPHRFVLNFTWQVVSGEESKEVEVQNQREMRVLEAVYPRPSAIPPNPSVSMDIEDSYQDDRQTPLIPMTPIEDEDVTADVQSDFVAPINVPISSQPPLLAPGIPLASQCGAASVLNPPANERPAAGMVLGVEPDVVAAASAAFTAIMKSNEQGNLIDHELLIKILSNPKLMEKVVTDYGTATNPQTLANPRSPLVLLSDPAVHINRTETSSHLPAATSSSSGPFYSQLNGVGPVPNPRPPPLGVVPVSSSPPVGAPPAKDINYYKSLIQQHGGERQEALPQFGSHHNPLLGASQESVNNSKARDSKPKIMKPCIYFNSSRGCRHGANCAYQHDSSLQQRVSSMPEVQSAKRMKLDREITGGSGKYTSTHYGFFNSSRTSMDILPPPLRLGPCLLRKNDPHSIGPSLIFLELRSFHHSKEMRIPPLRGGKAHSQFSLSKAKCLNFNYKPNNYRRKTRIKKEEAK</sequence>
<dbReference type="EMBL" id="JBBPBK010000014">
    <property type="protein sequence ID" value="KAK9271270.1"/>
    <property type="molecule type" value="Genomic_DNA"/>
</dbReference>
<dbReference type="Proteomes" id="UP001415857">
    <property type="component" value="Unassembled WGS sequence"/>
</dbReference>
<keyword evidence="1" id="KW-0238">DNA-binding</keyword>
<feature type="domain" description="C3H1-type" evidence="3">
    <location>
        <begin position="375"/>
        <end position="403"/>
    </location>
</feature>
<evidence type="ECO:0000313" key="4">
    <source>
        <dbReference type="EMBL" id="KAK9271270.1"/>
    </source>
</evidence>
<keyword evidence="2" id="KW-0479">Metal-binding</keyword>
<dbReference type="InterPro" id="IPR000571">
    <property type="entry name" value="Znf_CCCH"/>
</dbReference>
<dbReference type="PANTHER" id="PTHR33400">
    <property type="entry name" value="ZINC FINGER CCCH DOMAIN-CONTAINING PROTEIN 6-RELATED"/>
    <property type="match status" value="1"/>
</dbReference>
<protein>
    <recommendedName>
        <fullName evidence="3">C3H1-type domain-containing protein</fullName>
    </recommendedName>
</protein>
<dbReference type="GO" id="GO:0003677">
    <property type="term" value="F:DNA binding"/>
    <property type="evidence" value="ECO:0007669"/>
    <property type="project" value="UniProtKB-KW"/>
</dbReference>
<gene>
    <name evidence="4" type="ORF">L1049_026860</name>
</gene>
<reference evidence="4 5" key="1">
    <citation type="journal article" date="2024" name="Plant J.">
        <title>Genome sequences and population genomics reveal climatic adaptation and genomic divergence between two closely related sweetgum species.</title>
        <authorList>
            <person name="Xu W.Q."/>
            <person name="Ren C.Q."/>
            <person name="Zhang X.Y."/>
            <person name="Comes H.P."/>
            <person name="Liu X.H."/>
            <person name="Li Y.G."/>
            <person name="Kettle C.J."/>
            <person name="Jalonen R."/>
            <person name="Gaisberger H."/>
            <person name="Ma Y.Z."/>
            <person name="Qiu Y.X."/>
        </authorList>
    </citation>
    <scope>NUCLEOTIDE SEQUENCE [LARGE SCALE GENOMIC DNA]</scope>
    <source>
        <strain evidence="4">Hangzhou</strain>
    </source>
</reference>
<evidence type="ECO:0000256" key="2">
    <source>
        <dbReference type="PROSITE-ProRule" id="PRU00723"/>
    </source>
</evidence>
<keyword evidence="2" id="KW-0862">Zinc</keyword>
<name>A0AAP0NE46_LIQFO</name>
<dbReference type="PANTHER" id="PTHR33400:SF2">
    <property type="entry name" value="ZINC FINGER CCCH DOMAIN-CONTAINING PROTEIN 6"/>
    <property type="match status" value="1"/>
</dbReference>
<evidence type="ECO:0000313" key="5">
    <source>
        <dbReference type="Proteomes" id="UP001415857"/>
    </source>
</evidence>
<feature type="zinc finger region" description="C3H1-type" evidence="2">
    <location>
        <begin position="375"/>
        <end position="403"/>
    </location>
</feature>
<keyword evidence="5" id="KW-1185">Reference proteome</keyword>
<evidence type="ECO:0000256" key="1">
    <source>
        <dbReference type="ARBA" id="ARBA00023125"/>
    </source>
</evidence>
<comment type="caution">
    <text evidence="4">The sequence shown here is derived from an EMBL/GenBank/DDBJ whole genome shotgun (WGS) entry which is preliminary data.</text>
</comment>
<dbReference type="AlphaFoldDB" id="A0AAP0NE46"/>
<keyword evidence="2" id="KW-0863">Zinc-finger</keyword>
<dbReference type="GO" id="GO:0008270">
    <property type="term" value="F:zinc ion binding"/>
    <property type="evidence" value="ECO:0007669"/>
    <property type="project" value="UniProtKB-KW"/>
</dbReference>
<organism evidence="4 5">
    <name type="scientific">Liquidambar formosana</name>
    <name type="common">Formosan gum</name>
    <dbReference type="NCBI Taxonomy" id="63359"/>
    <lineage>
        <taxon>Eukaryota</taxon>
        <taxon>Viridiplantae</taxon>
        <taxon>Streptophyta</taxon>
        <taxon>Embryophyta</taxon>
        <taxon>Tracheophyta</taxon>
        <taxon>Spermatophyta</taxon>
        <taxon>Magnoliopsida</taxon>
        <taxon>eudicotyledons</taxon>
        <taxon>Gunneridae</taxon>
        <taxon>Pentapetalae</taxon>
        <taxon>Saxifragales</taxon>
        <taxon>Altingiaceae</taxon>
        <taxon>Liquidambar</taxon>
    </lineage>
</organism>
<accession>A0AAP0NE46</accession>
<proteinExistence type="predicted"/>
<dbReference type="PROSITE" id="PS50103">
    <property type="entry name" value="ZF_C3H1"/>
    <property type="match status" value="1"/>
</dbReference>
<evidence type="ECO:0000259" key="3">
    <source>
        <dbReference type="PROSITE" id="PS50103"/>
    </source>
</evidence>